<accession>A0A1K0HAC1</accession>
<dbReference type="InterPro" id="IPR052925">
    <property type="entry name" value="Phage_Integrase-like_Recomb"/>
</dbReference>
<feature type="signal peptide" evidence="2">
    <location>
        <begin position="1"/>
        <end position="17"/>
    </location>
</feature>
<evidence type="ECO:0000313" key="4">
    <source>
        <dbReference type="Proteomes" id="UP000179920"/>
    </source>
</evidence>
<name>A0A1K0HAC1_9BASI</name>
<dbReference type="EMBL" id="LT558127">
    <property type="protein sequence ID" value="SAM83686.1"/>
    <property type="molecule type" value="Genomic_DNA"/>
</dbReference>
<keyword evidence="2" id="KW-0732">Signal</keyword>
<reference evidence="4" key="1">
    <citation type="submission" date="2016-04" db="EMBL/GenBank/DDBJ databases">
        <authorList>
            <person name="Guldener U."/>
            <person name="Guldener U."/>
        </authorList>
    </citation>
    <scope>NUCLEOTIDE SEQUENCE [LARGE SCALE GENOMIC DNA]</scope>
    <source>
        <strain evidence="4">UB2112</strain>
    </source>
</reference>
<dbReference type="Proteomes" id="UP000179920">
    <property type="component" value="Chromosome XI"/>
</dbReference>
<evidence type="ECO:0000313" key="3">
    <source>
        <dbReference type="EMBL" id="SAM83686.1"/>
    </source>
</evidence>
<dbReference type="InterPro" id="IPR011010">
    <property type="entry name" value="DNA_brk_join_enz"/>
</dbReference>
<dbReference type="GO" id="GO:0003677">
    <property type="term" value="F:DNA binding"/>
    <property type="evidence" value="ECO:0007669"/>
    <property type="project" value="InterPro"/>
</dbReference>
<evidence type="ECO:0000256" key="2">
    <source>
        <dbReference type="SAM" id="SignalP"/>
    </source>
</evidence>
<proteinExistence type="predicted"/>
<evidence type="ECO:0008006" key="5">
    <source>
        <dbReference type="Google" id="ProtNLM"/>
    </source>
</evidence>
<evidence type="ECO:0000256" key="1">
    <source>
        <dbReference type="ARBA" id="ARBA00023172"/>
    </source>
</evidence>
<dbReference type="PANTHER" id="PTHR34605">
    <property type="entry name" value="PHAGE_INTEGRASE DOMAIN-CONTAINING PROTEIN"/>
    <property type="match status" value="1"/>
</dbReference>
<keyword evidence="1" id="KW-0233">DNA recombination</keyword>
<sequence>MFRAAFCLAFACFLCSGKLMWEASSIPVLTVGLVEFAHNGSFTTIFLPSSKTNLFSTSVTLTAPSVPHKTCVVKALQVICKGCFSSALLFTLDDGLLFAHSSFLNTLSQCLTTCGISPQGYSGHSFWRGVATWVAANGTDDTTIQGLGRWCSDCF</sequence>
<dbReference type="SUPFAM" id="SSF56349">
    <property type="entry name" value="DNA breaking-rejoining enzymes"/>
    <property type="match status" value="1"/>
</dbReference>
<dbReference type="PANTHER" id="PTHR34605:SF3">
    <property type="entry name" value="P CELL-TYPE AGGLUTINATION PROTEIN MAP4-LIKE-RELATED"/>
    <property type="match status" value="1"/>
</dbReference>
<dbReference type="InterPro" id="IPR013762">
    <property type="entry name" value="Integrase-like_cat_sf"/>
</dbReference>
<dbReference type="Gene3D" id="1.10.443.10">
    <property type="entry name" value="Intergrase catalytic core"/>
    <property type="match status" value="1"/>
</dbReference>
<organism evidence="3 4">
    <name type="scientific">Ustilago bromivora</name>
    <dbReference type="NCBI Taxonomy" id="307758"/>
    <lineage>
        <taxon>Eukaryota</taxon>
        <taxon>Fungi</taxon>
        <taxon>Dikarya</taxon>
        <taxon>Basidiomycota</taxon>
        <taxon>Ustilaginomycotina</taxon>
        <taxon>Ustilaginomycetes</taxon>
        <taxon>Ustilaginales</taxon>
        <taxon>Ustilaginaceae</taxon>
        <taxon>Ustilago</taxon>
    </lineage>
</organism>
<dbReference type="GO" id="GO:0006310">
    <property type="term" value="P:DNA recombination"/>
    <property type="evidence" value="ECO:0007669"/>
    <property type="project" value="UniProtKB-KW"/>
</dbReference>
<dbReference type="GO" id="GO:0015074">
    <property type="term" value="P:DNA integration"/>
    <property type="evidence" value="ECO:0007669"/>
    <property type="project" value="InterPro"/>
</dbReference>
<feature type="chain" id="PRO_5009664697" description="Tyr recombinase domain-containing protein" evidence="2">
    <location>
        <begin position="18"/>
        <end position="155"/>
    </location>
</feature>
<dbReference type="OrthoDB" id="2896586at2759"/>
<gene>
    <name evidence="3" type="ORF">UBRO_20781</name>
</gene>
<protein>
    <recommendedName>
        <fullName evidence="5">Tyr recombinase domain-containing protein</fullName>
    </recommendedName>
</protein>
<dbReference type="AlphaFoldDB" id="A0A1K0HAC1"/>